<evidence type="ECO:0000313" key="2">
    <source>
        <dbReference type="Proteomes" id="UP001515100"/>
    </source>
</evidence>
<gene>
    <name evidence="1" type="ORF">ESP62_013275</name>
</gene>
<protein>
    <submittedName>
        <fullName evidence="1">Uncharacterized protein</fullName>
    </submittedName>
</protein>
<dbReference type="AlphaFoldDB" id="A0A641AL30"/>
<sequence>MSVIVAVLGHHGVALATDSVHIDLPTGRWGTGYVKHVQVGTRAGAFAGLSDVSGQQVATWLTQALRRANTLADVTGEFIQAAGPLLTGAYSQWRTLVGHEVDASEFLQVLVVGSEGGSYRAVEIQAGLSGSGGVALFPTYYGPADNARVLVAGAIDYDLMAHSDVGRMVRFADMVQLGASSIPAVPDLSAHLTADQYEQHARRLVEAVLSREQAGGRLQLPDGWPAVVPTVAGPVHAIGF</sequence>
<keyword evidence="2" id="KW-1185">Reference proteome</keyword>
<reference evidence="1" key="1">
    <citation type="submission" date="2019-09" db="EMBL/GenBank/DDBJ databases">
        <authorList>
            <person name="Li J."/>
        </authorList>
    </citation>
    <scope>NUCLEOTIDE SEQUENCE [LARGE SCALE GENOMIC DNA]</scope>
    <source>
        <strain evidence="1">NRBC 14897</strain>
    </source>
</reference>
<proteinExistence type="predicted"/>
<organism evidence="1 2">
    <name type="scientific">Aeromicrobium fastidiosum</name>
    <dbReference type="NCBI Taxonomy" id="52699"/>
    <lineage>
        <taxon>Bacteria</taxon>
        <taxon>Bacillati</taxon>
        <taxon>Actinomycetota</taxon>
        <taxon>Actinomycetes</taxon>
        <taxon>Propionibacteriales</taxon>
        <taxon>Nocardioidaceae</taxon>
        <taxon>Aeromicrobium</taxon>
    </lineage>
</organism>
<dbReference type="RefSeq" id="WP_129184391.1">
    <property type="nucleotide sequence ID" value="NZ_JAGIOG010000001.1"/>
</dbReference>
<comment type="caution">
    <text evidence="1">The sequence shown here is derived from an EMBL/GenBank/DDBJ whole genome shotgun (WGS) entry which is preliminary data.</text>
</comment>
<evidence type="ECO:0000313" key="1">
    <source>
        <dbReference type="EMBL" id="KAA1376396.1"/>
    </source>
</evidence>
<dbReference type="EMBL" id="SDPP02000003">
    <property type="protein sequence ID" value="KAA1376396.1"/>
    <property type="molecule type" value="Genomic_DNA"/>
</dbReference>
<name>A0A641AL30_9ACTN</name>
<dbReference type="Proteomes" id="UP001515100">
    <property type="component" value="Unassembled WGS sequence"/>
</dbReference>
<accession>A0A641AL30</accession>